<dbReference type="Proteomes" id="UP000706124">
    <property type="component" value="Unassembled WGS sequence"/>
</dbReference>
<feature type="region of interest" description="Disordered" evidence="1">
    <location>
        <begin position="24"/>
        <end position="79"/>
    </location>
</feature>
<feature type="compositionally biased region" description="Low complexity" evidence="1">
    <location>
        <begin position="33"/>
        <end position="42"/>
    </location>
</feature>
<organism evidence="2 3">
    <name type="scientific">Claviceps pazoutovae</name>
    <dbReference type="NCBI Taxonomy" id="1649127"/>
    <lineage>
        <taxon>Eukaryota</taxon>
        <taxon>Fungi</taxon>
        <taxon>Dikarya</taxon>
        <taxon>Ascomycota</taxon>
        <taxon>Pezizomycotina</taxon>
        <taxon>Sordariomycetes</taxon>
        <taxon>Hypocreomycetidae</taxon>
        <taxon>Hypocreales</taxon>
        <taxon>Clavicipitaceae</taxon>
        <taxon>Claviceps</taxon>
    </lineage>
</organism>
<comment type="caution">
    <text evidence="2">The sequence shown here is derived from an EMBL/GenBank/DDBJ whole genome shotgun (WGS) entry which is preliminary data.</text>
</comment>
<feature type="region of interest" description="Disordered" evidence="1">
    <location>
        <begin position="91"/>
        <end position="130"/>
    </location>
</feature>
<evidence type="ECO:0000313" key="2">
    <source>
        <dbReference type="EMBL" id="KAG5941343.1"/>
    </source>
</evidence>
<dbReference type="OrthoDB" id="4850431at2759"/>
<reference evidence="2 3" key="1">
    <citation type="journal article" date="2020" name="bioRxiv">
        <title>Whole genome comparisons of ergot fungi reveals the divergence and evolution of species within the genus Claviceps are the result of varying mechanisms driving genome evolution and host range expansion.</title>
        <authorList>
            <person name="Wyka S.A."/>
            <person name="Mondo S.J."/>
            <person name="Liu M."/>
            <person name="Dettman J."/>
            <person name="Nalam V."/>
            <person name="Broders K.D."/>
        </authorList>
    </citation>
    <scope>NUCLEOTIDE SEQUENCE [LARGE SCALE GENOMIC DNA]</scope>
    <source>
        <strain evidence="2 3">CCC 1485</strain>
    </source>
</reference>
<sequence length="154" mass="17480">MSPPTEIADTLRDIKVSVIVDDVSRGRKRSRSLSRTTRPKSLQPDESSTFRGRSPRRATSPIQLHSRNASPTSLRPSTSQLVLYCQLRRARREHCPSRTASPTGRAVRRRQRARSRSHKPRRDHEPVHSPDVLSLLRIEVFPGEVQDSTASIRS</sequence>
<feature type="compositionally biased region" description="Basic residues" evidence="1">
    <location>
        <begin position="106"/>
        <end position="121"/>
    </location>
</feature>
<dbReference type="EMBL" id="SRPO01000098">
    <property type="protein sequence ID" value="KAG5941343.1"/>
    <property type="molecule type" value="Genomic_DNA"/>
</dbReference>
<evidence type="ECO:0000256" key="1">
    <source>
        <dbReference type="SAM" id="MobiDB-lite"/>
    </source>
</evidence>
<name>A0A9P7MEM7_9HYPO</name>
<dbReference type="AlphaFoldDB" id="A0A9P7MEM7"/>
<protein>
    <submittedName>
        <fullName evidence="2">Uncharacterized protein</fullName>
    </submittedName>
</protein>
<gene>
    <name evidence="2" type="ORF">E4U60_007942</name>
</gene>
<accession>A0A9P7MEM7</accession>
<evidence type="ECO:0000313" key="3">
    <source>
        <dbReference type="Proteomes" id="UP000706124"/>
    </source>
</evidence>
<keyword evidence="3" id="KW-1185">Reference proteome</keyword>
<proteinExistence type="predicted"/>
<feature type="compositionally biased region" description="Polar residues" evidence="1">
    <location>
        <begin position="60"/>
        <end position="79"/>
    </location>
</feature>